<feature type="compositionally biased region" description="Polar residues" evidence="1">
    <location>
        <begin position="42"/>
        <end position="53"/>
    </location>
</feature>
<name>A0A0J6F9V3_COCPO</name>
<proteinExistence type="predicted"/>
<dbReference type="VEuPathDB" id="FungiDB:CPAG_06124"/>
<reference evidence="3" key="2">
    <citation type="journal article" date="2009" name="Genome Res.">
        <title>Comparative genomic analyses of the human fungal pathogens Coccidioides and their relatives.</title>
        <authorList>
            <person name="Sharpton T.J."/>
            <person name="Stajich J.E."/>
            <person name="Rounsley S.D."/>
            <person name="Gardner M.J."/>
            <person name="Wortman J.R."/>
            <person name="Jordar V.S."/>
            <person name="Maiti R."/>
            <person name="Kodira C.D."/>
            <person name="Neafsey D.E."/>
            <person name="Zeng Q."/>
            <person name="Hung C.-Y."/>
            <person name="McMahan C."/>
            <person name="Muszewska A."/>
            <person name="Grynberg M."/>
            <person name="Mandel M.A."/>
            <person name="Kellner E.M."/>
            <person name="Barker B.M."/>
            <person name="Galgiani J.N."/>
            <person name="Orbach M.J."/>
            <person name="Kirkland T.N."/>
            <person name="Cole G.T."/>
            <person name="Henn M.R."/>
            <person name="Birren B.W."/>
            <person name="Taylor J.W."/>
        </authorList>
    </citation>
    <scope>NUCLEOTIDE SEQUENCE [LARGE SCALE GENOMIC DNA]</scope>
    <source>
        <strain evidence="3">RMSCC 3488</strain>
    </source>
</reference>
<dbReference type="AlphaFoldDB" id="A0A0J6F9V3"/>
<dbReference type="OrthoDB" id="4202881at2759"/>
<organism evidence="2 3">
    <name type="scientific">Coccidioides posadasii RMSCC 3488</name>
    <dbReference type="NCBI Taxonomy" id="454284"/>
    <lineage>
        <taxon>Eukaryota</taxon>
        <taxon>Fungi</taxon>
        <taxon>Dikarya</taxon>
        <taxon>Ascomycota</taxon>
        <taxon>Pezizomycotina</taxon>
        <taxon>Eurotiomycetes</taxon>
        <taxon>Eurotiomycetidae</taxon>
        <taxon>Onygenales</taxon>
        <taxon>Onygenaceae</taxon>
        <taxon>Coccidioides</taxon>
    </lineage>
</organism>
<feature type="compositionally biased region" description="Gly residues" evidence="1">
    <location>
        <begin position="1"/>
        <end position="12"/>
    </location>
</feature>
<dbReference type="Proteomes" id="UP000054567">
    <property type="component" value="Unassembled WGS sequence"/>
</dbReference>
<reference evidence="3" key="3">
    <citation type="journal article" date="2010" name="Genome Res.">
        <title>Population genomic sequencing of Coccidioides fungi reveals recent hybridization and transposon control.</title>
        <authorList>
            <person name="Neafsey D.E."/>
            <person name="Barker B.M."/>
            <person name="Sharpton T.J."/>
            <person name="Stajich J.E."/>
            <person name="Park D.J."/>
            <person name="Whiston E."/>
            <person name="Hung C.-Y."/>
            <person name="McMahan C."/>
            <person name="White J."/>
            <person name="Sykes S."/>
            <person name="Heiman D."/>
            <person name="Young S."/>
            <person name="Zeng Q."/>
            <person name="Abouelleil A."/>
            <person name="Aftuck L."/>
            <person name="Bessette D."/>
            <person name="Brown A."/>
            <person name="FitzGerald M."/>
            <person name="Lui A."/>
            <person name="Macdonald J.P."/>
            <person name="Priest M."/>
            <person name="Orbach M.J."/>
            <person name="Galgiani J.N."/>
            <person name="Kirkland T.N."/>
            <person name="Cole G.T."/>
            <person name="Birren B.W."/>
            <person name="Henn M.R."/>
            <person name="Taylor J.W."/>
            <person name="Rounsley S.D."/>
        </authorList>
    </citation>
    <scope>NUCLEOTIDE SEQUENCE [LARGE SCALE GENOMIC DNA]</scope>
    <source>
        <strain evidence="3">RMSCC 3488</strain>
    </source>
</reference>
<feature type="region of interest" description="Disordered" evidence="1">
    <location>
        <begin position="1"/>
        <end position="152"/>
    </location>
</feature>
<accession>A0A0J6F9V3</accession>
<protein>
    <submittedName>
        <fullName evidence="2">Uncharacterized protein</fullName>
    </submittedName>
</protein>
<reference evidence="2 3" key="1">
    <citation type="submission" date="2007-06" db="EMBL/GenBank/DDBJ databases">
        <title>The Genome Sequence of Coccidioides posadasii RMSCC_3488.</title>
        <authorList>
            <consortium name="Coccidioides Genome Resources Consortium"/>
            <consortium name="The Broad Institute Genome Sequencing Platform"/>
            <person name="Henn M.R."/>
            <person name="Sykes S."/>
            <person name="Young S."/>
            <person name="Jaffe D."/>
            <person name="Berlin A."/>
            <person name="Alvarez P."/>
            <person name="Butler J."/>
            <person name="Gnerre S."/>
            <person name="Grabherr M."/>
            <person name="Mauceli E."/>
            <person name="Brockman W."/>
            <person name="Kodira C."/>
            <person name="Alvarado L."/>
            <person name="Zeng Q."/>
            <person name="Crawford M."/>
            <person name="Antoine C."/>
            <person name="Devon K."/>
            <person name="Galgiani J."/>
            <person name="Orsborn K."/>
            <person name="Lewis M.L."/>
            <person name="Nusbaum C."/>
            <person name="Galagan J."/>
            <person name="Birren B."/>
        </authorList>
    </citation>
    <scope>NUCLEOTIDE SEQUENCE [LARGE SCALE GENOMIC DNA]</scope>
    <source>
        <strain evidence="2 3">RMSCC 3488</strain>
    </source>
</reference>
<evidence type="ECO:0000313" key="3">
    <source>
        <dbReference type="Proteomes" id="UP000054567"/>
    </source>
</evidence>
<sequence length="171" mass="18415">MAGFGNTWGPGGRLDQPNWEDEMQSGTQQDYNADEGIRSDPMSESSQRYSSGHGQEYDQQHTAMQGDGRAQGEDWGGRYQGGTAQAYPQTESTQGGYGQRGMGGQGMHSFSRIGEDEPSDERFMGEHGSQGFGEQEQQAEKQSKPSGILGCISSLGDRAQRAAECRFGGGS</sequence>
<dbReference type="EMBL" id="DS268112">
    <property type="protein sequence ID" value="KMM69811.1"/>
    <property type="molecule type" value="Genomic_DNA"/>
</dbReference>
<gene>
    <name evidence="2" type="ORF">CPAG_06124</name>
</gene>
<feature type="compositionally biased region" description="Polar residues" evidence="1">
    <location>
        <begin position="82"/>
        <end position="93"/>
    </location>
</feature>
<evidence type="ECO:0000256" key="1">
    <source>
        <dbReference type="SAM" id="MobiDB-lite"/>
    </source>
</evidence>
<evidence type="ECO:0000313" key="2">
    <source>
        <dbReference type="EMBL" id="KMM69811.1"/>
    </source>
</evidence>
<feature type="compositionally biased region" description="Gly residues" evidence="1">
    <location>
        <begin position="95"/>
        <end position="106"/>
    </location>
</feature>